<gene>
    <name evidence="2" type="ORF">H6A34_08255</name>
</gene>
<organism evidence="2 3">
    <name type="scientific">Marseilla massiliensis</name>
    <dbReference type="NCBI Taxonomy" id="1841864"/>
    <lineage>
        <taxon>Bacteria</taxon>
        <taxon>Pseudomonadati</taxon>
        <taxon>Bacteroidota</taxon>
        <taxon>Bacteroidia</taxon>
        <taxon>Bacteroidales</taxon>
        <taxon>Prevotellaceae</taxon>
        <taxon>Marseilla</taxon>
    </lineage>
</organism>
<reference evidence="2" key="2">
    <citation type="journal article" date="2021" name="Sci. Rep.">
        <title>The distribution of antibiotic resistance genes in chicken gut microbiota commensals.</title>
        <authorList>
            <person name="Juricova H."/>
            <person name="Matiasovicova J."/>
            <person name="Kubasova T."/>
            <person name="Cejkova D."/>
            <person name="Rychlik I."/>
        </authorList>
    </citation>
    <scope>NUCLEOTIDE SEQUENCE</scope>
    <source>
        <strain evidence="2">An824</strain>
    </source>
</reference>
<dbReference type="CDD" id="cd10170">
    <property type="entry name" value="ASKHA_NBD_HSP70"/>
    <property type="match status" value="1"/>
</dbReference>
<dbReference type="InterPro" id="IPR043129">
    <property type="entry name" value="ATPase_NBD"/>
</dbReference>
<evidence type="ECO:0000256" key="1">
    <source>
        <dbReference type="SAM" id="Phobius"/>
    </source>
</evidence>
<dbReference type="EMBL" id="JACJJG010000040">
    <property type="protein sequence ID" value="MBM6673866.1"/>
    <property type="molecule type" value="Genomic_DNA"/>
</dbReference>
<keyword evidence="1" id="KW-1133">Transmembrane helix</keyword>
<dbReference type="AlphaFoldDB" id="A0A938WUC9"/>
<comment type="caution">
    <text evidence="2">The sequence shown here is derived from an EMBL/GenBank/DDBJ whole genome shotgun (WGS) entry which is preliminary data.</text>
</comment>
<dbReference type="Gene3D" id="3.30.420.40">
    <property type="match status" value="2"/>
</dbReference>
<keyword evidence="1" id="KW-0812">Transmembrane</keyword>
<keyword evidence="3" id="KW-1185">Reference proteome</keyword>
<name>A0A938WUC9_9BACT</name>
<dbReference type="Gene3D" id="3.90.640.10">
    <property type="entry name" value="Actin, Chain A, domain 4"/>
    <property type="match status" value="1"/>
</dbReference>
<dbReference type="Proteomes" id="UP000706891">
    <property type="component" value="Unassembled WGS sequence"/>
</dbReference>
<keyword evidence="1" id="KW-0472">Membrane</keyword>
<protein>
    <submittedName>
        <fullName evidence="2">Uncharacterized protein</fullName>
    </submittedName>
</protein>
<reference evidence="2" key="1">
    <citation type="submission" date="2020-08" db="EMBL/GenBank/DDBJ databases">
        <authorList>
            <person name="Cejkova D."/>
            <person name="Kubasova T."/>
            <person name="Jahodarova E."/>
            <person name="Rychlik I."/>
        </authorList>
    </citation>
    <scope>NUCLEOTIDE SEQUENCE</scope>
    <source>
        <strain evidence="2">An824</strain>
    </source>
</reference>
<evidence type="ECO:0000313" key="2">
    <source>
        <dbReference type="EMBL" id="MBM6673866.1"/>
    </source>
</evidence>
<dbReference type="SUPFAM" id="SSF53067">
    <property type="entry name" value="Actin-like ATPase domain"/>
    <property type="match status" value="2"/>
</dbReference>
<feature type="transmembrane region" description="Helical" evidence="1">
    <location>
        <begin position="524"/>
        <end position="547"/>
    </location>
</feature>
<proteinExistence type="predicted"/>
<accession>A0A938WUC9</accession>
<sequence>MNNTDKNKIEYVIGIDLGHGETSAAICALQWDKSVEQLEPAKDLEMGGNKKVIPSAITILDNGNAYIGDSAFNPEILKQANVNVCFKKAPKDINGVSEQLMIRFMQEVYRRIRENNSAMLTDDNHLVYIATPSGWDKETQDLYLLMAKQAGLPVAGVTKESRAAFVRAQHDVTSGIGKYIEKGAVVFDMGSSTLDFTFMRANSKLIDNGYDCGASFIEKTIFKDCEENNPVIRKFEEKYGKLTSYLLFEARKVKEQVYFDPSLKVKKTINFEDFIDDEDFEDDRYKMVYKPGELDDLLEKVGYIKEIENAAIDFANNHIHHSTIYGVFLTGGASRMDFIKPLVSRCWNVPESQIYRDQDPSLTISQGVAEVARMDLRTEGMDTGLEDEINSIIANDTVFYCFSDILGDKLKDDITTVIANVITAFKDDKEDWTLYELRQTITQYVNDDVKTVLAEAPQMLNDAIEDTTQEVRNKVSLIIANYSNQGVNVTMPQLAVGNIDINGINLDSVIESISETIEVESSNWLKYVLMGAGAIFGFIGMGIGYLAGKIFGEKEMSEAEKRDKAMSKSLDSDEREQVYDALAEKWDDIVENINNAIDKSIAKNNKMHQTIKQATNKLLEDYKKALKNARILID</sequence>
<evidence type="ECO:0000313" key="3">
    <source>
        <dbReference type="Proteomes" id="UP000706891"/>
    </source>
</evidence>